<feature type="domain" description="FAD-binding" evidence="1">
    <location>
        <begin position="5"/>
        <end position="317"/>
    </location>
</feature>
<name>A0A9X2SP07_9PSEU</name>
<dbReference type="AlphaFoldDB" id="A0A9X2SP07"/>
<dbReference type="EMBL" id="JAMXQV010000026">
    <property type="protein sequence ID" value="MCR6488528.1"/>
    <property type="molecule type" value="Genomic_DNA"/>
</dbReference>
<keyword evidence="2" id="KW-0560">Oxidoreductase</keyword>
<evidence type="ECO:0000313" key="2">
    <source>
        <dbReference type="EMBL" id="MCR6488528.1"/>
    </source>
</evidence>
<organism evidence="2 3">
    <name type="scientific">Amycolatopsis iheyensis</name>
    <dbReference type="NCBI Taxonomy" id="2945988"/>
    <lineage>
        <taxon>Bacteria</taxon>
        <taxon>Bacillati</taxon>
        <taxon>Actinomycetota</taxon>
        <taxon>Actinomycetes</taxon>
        <taxon>Pseudonocardiales</taxon>
        <taxon>Pseudonocardiaceae</taxon>
        <taxon>Amycolatopsis</taxon>
    </lineage>
</organism>
<reference evidence="2" key="1">
    <citation type="submission" date="2022-06" db="EMBL/GenBank/DDBJ databases">
        <title>Amycolatopsis iheyaensis sp. nov., a new species of the genus Amycolatopsis isolated from soil in Iheya island, Japan.</title>
        <authorList>
            <person name="Ngamcharungchit C."/>
            <person name="Kanto H."/>
            <person name="Take A."/>
            <person name="Intra B."/>
            <person name="Matsumoto A."/>
            <person name="Panbangred W."/>
            <person name="Inahashi Y."/>
        </authorList>
    </citation>
    <scope>NUCLEOTIDE SEQUENCE</scope>
    <source>
        <strain evidence="2">OK19-0408</strain>
    </source>
</reference>
<gene>
    <name evidence="2" type="ORF">M8542_37440</name>
</gene>
<dbReference type="SUPFAM" id="SSF51905">
    <property type="entry name" value="FAD/NAD(P)-binding domain"/>
    <property type="match status" value="1"/>
</dbReference>
<dbReference type="PRINTS" id="PR00420">
    <property type="entry name" value="RNGMNOXGNASE"/>
</dbReference>
<dbReference type="PANTHER" id="PTHR46865:SF2">
    <property type="entry name" value="MONOOXYGENASE"/>
    <property type="match status" value="1"/>
</dbReference>
<dbReference type="Gene3D" id="3.50.50.60">
    <property type="entry name" value="FAD/NAD(P)-binding domain"/>
    <property type="match status" value="1"/>
</dbReference>
<dbReference type="InterPro" id="IPR051704">
    <property type="entry name" value="FAD_aromatic-hydroxylase"/>
</dbReference>
<dbReference type="PANTHER" id="PTHR46865">
    <property type="entry name" value="OXIDOREDUCTASE-RELATED"/>
    <property type="match status" value="1"/>
</dbReference>
<sequence>MQNNRVLISGASVAGPALAFWLRQHGFTPTVVERAPELRDGGYAVDFRGASLRVLERMGLLGQVEAAATRMGDVTYVDGDDRPVVVTPATYQSGELEVLRGDLSRILYDATKDDVEYVFGDSITGLTEHARGVTVTFEHGEPREFDLVVGADGLHSNVRSLVFGDESACRHDLGYYVSIFTVPNHLGLDHVGRFYNEPNRTIGVYSARDNTEAKAMFWFGSAALEYDHRDVEQQRRIVEERFAGVGWETSALLEAMREAPDFYFDSASQIKLDSYAKGRVVLVGDAAYCAAPLSGMGTSLAIVGAYVLAGELAAAAGDHTTAFGAYREEIRGFVDACQKLAVGNGKWFVPPTRAWLRFRNLNYKLLPYLPWRKLIEELPLKAGNAITLKEYAAAPA</sequence>
<dbReference type="GO" id="GO:0071949">
    <property type="term" value="F:FAD binding"/>
    <property type="evidence" value="ECO:0007669"/>
    <property type="project" value="InterPro"/>
</dbReference>
<proteinExistence type="predicted"/>
<dbReference type="Proteomes" id="UP001144096">
    <property type="component" value="Unassembled WGS sequence"/>
</dbReference>
<accession>A0A9X2SP07</accession>
<evidence type="ECO:0000313" key="3">
    <source>
        <dbReference type="Proteomes" id="UP001144096"/>
    </source>
</evidence>
<protein>
    <submittedName>
        <fullName evidence="2">FAD-dependent monooxygenase</fullName>
    </submittedName>
</protein>
<keyword evidence="2" id="KW-0503">Monooxygenase</keyword>
<dbReference type="Pfam" id="PF01494">
    <property type="entry name" value="FAD_binding_3"/>
    <property type="match status" value="1"/>
</dbReference>
<comment type="caution">
    <text evidence="2">The sequence shown here is derived from an EMBL/GenBank/DDBJ whole genome shotgun (WGS) entry which is preliminary data.</text>
</comment>
<evidence type="ECO:0000259" key="1">
    <source>
        <dbReference type="Pfam" id="PF01494"/>
    </source>
</evidence>
<dbReference type="RefSeq" id="WP_257925091.1">
    <property type="nucleotide sequence ID" value="NZ_JAMXQV010000026.1"/>
</dbReference>
<keyword evidence="3" id="KW-1185">Reference proteome</keyword>
<dbReference type="Gene3D" id="3.30.9.10">
    <property type="entry name" value="D-Amino Acid Oxidase, subunit A, domain 2"/>
    <property type="match status" value="1"/>
</dbReference>
<dbReference type="InterPro" id="IPR002938">
    <property type="entry name" value="FAD-bd"/>
</dbReference>
<dbReference type="InterPro" id="IPR036188">
    <property type="entry name" value="FAD/NAD-bd_sf"/>
</dbReference>
<dbReference type="GO" id="GO:0004497">
    <property type="term" value="F:monooxygenase activity"/>
    <property type="evidence" value="ECO:0007669"/>
    <property type="project" value="UniProtKB-KW"/>
</dbReference>